<evidence type="ECO:0000313" key="6">
    <source>
        <dbReference type="Proteomes" id="UP000190675"/>
    </source>
</evidence>
<evidence type="ECO:0000256" key="1">
    <source>
        <dbReference type="ARBA" id="ARBA00022729"/>
    </source>
</evidence>
<evidence type="ECO:0000259" key="3">
    <source>
        <dbReference type="Pfam" id="PF02563"/>
    </source>
</evidence>
<proteinExistence type="predicted"/>
<dbReference type="RefSeq" id="WP_079568330.1">
    <property type="nucleotide sequence ID" value="NZ_LT670818.1"/>
</dbReference>
<dbReference type="InterPro" id="IPR019554">
    <property type="entry name" value="Soluble_ligand-bd"/>
</dbReference>
<feature type="signal peptide" evidence="2">
    <location>
        <begin position="1"/>
        <end position="19"/>
    </location>
</feature>
<dbReference type="OrthoDB" id="197007at2"/>
<dbReference type="AlphaFoldDB" id="A0A1M5PAZ0"/>
<dbReference type="Gene3D" id="3.30.1950.10">
    <property type="entry name" value="wza like domain"/>
    <property type="match status" value="1"/>
</dbReference>
<protein>
    <submittedName>
        <fullName evidence="5">Polysaccharide export outer membrane protein</fullName>
    </submittedName>
</protein>
<reference evidence="5 6" key="1">
    <citation type="submission" date="2016-11" db="EMBL/GenBank/DDBJ databases">
        <authorList>
            <person name="Jaros S."/>
            <person name="Januszkiewicz K."/>
            <person name="Wedrychowicz H."/>
        </authorList>
    </citation>
    <scope>NUCLEOTIDE SEQUENCE [LARGE SCALE GENOMIC DNA]</scope>
    <source>
        <strain evidence="5 6">GAS242</strain>
    </source>
</reference>
<feature type="chain" id="PRO_5012364188" evidence="2">
    <location>
        <begin position="20"/>
        <end position="195"/>
    </location>
</feature>
<dbReference type="Pfam" id="PF10531">
    <property type="entry name" value="SLBB"/>
    <property type="match status" value="1"/>
</dbReference>
<dbReference type="Pfam" id="PF02563">
    <property type="entry name" value="Poly_export"/>
    <property type="match status" value="1"/>
</dbReference>
<dbReference type="PANTHER" id="PTHR33619:SF3">
    <property type="entry name" value="POLYSACCHARIDE EXPORT PROTEIN GFCE-RELATED"/>
    <property type="match status" value="1"/>
</dbReference>
<accession>A0A1M5PAZ0</accession>
<gene>
    <name evidence="5" type="ORF">SAMN05444169_5132</name>
</gene>
<dbReference type="GO" id="GO:0015159">
    <property type="term" value="F:polysaccharide transmembrane transporter activity"/>
    <property type="evidence" value="ECO:0007669"/>
    <property type="project" value="InterPro"/>
</dbReference>
<evidence type="ECO:0000256" key="2">
    <source>
        <dbReference type="SAM" id="SignalP"/>
    </source>
</evidence>
<name>A0A1M5PAZ0_9BRAD</name>
<dbReference type="Gene3D" id="3.10.560.10">
    <property type="entry name" value="Outer membrane lipoprotein wza domain like"/>
    <property type="match status" value="1"/>
</dbReference>
<dbReference type="InterPro" id="IPR049712">
    <property type="entry name" value="Poly_export"/>
</dbReference>
<evidence type="ECO:0000259" key="4">
    <source>
        <dbReference type="Pfam" id="PF10531"/>
    </source>
</evidence>
<evidence type="ECO:0000313" key="5">
    <source>
        <dbReference type="EMBL" id="SHG98845.1"/>
    </source>
</evidence>
<dbReference type="EMBL" id="LT670818">
    <property type="protein sequence ID" value="SHG98845.1"/>
    <property type="molecule type" value="Genomic_DNA"/>
</dbReference>
<dbReference type="InterPro" id="IPR003715">
    <property type="entry name" value="Poly_export_N"/>
</dbReference>
<feature type="domain" description="Polysaccharide export protein N-terminal" evidence="3">
    <location>
        <begin position="45"/>
        <end position="116"/>
    </location>
</feature>
<feature type="domain" description="Soluble ligand binding" evidence="4">
    <location>
        <begin position="122"/>
        <end position="165"/>
    </location>
</feature>
<keyword evidence="1 2" id="KW-0732">Signal</keyword>
<sequence>MIVRHLKLAIVLLTGLQLAGCYTEYGPVEVETRPVSLSSGSGVAAVLQSGERIKITVYGEEALTGEYDINPSGYVSMPLIGAIKAAGRSQAEFARDVASRFSRGGFLQDPHVTVAVVQFKPFYVLGEAINPGEYPFRSGLTVHTAVAMAGGFTYRASKSLVLIRHTGDEVWKEYPLTEAVPIAPGDLIRVPERYF</sequence>
<dbReference type="PANTHER" id="PTHR33619">
    <property type="entry name" value="POLYSACCHARIDE EXPORT PROTEIN GFCE-RELATED"/>
    <property type="match status" value="1"/>
</dbReference>
<organism evidence="5 6">
    <name type="scientific">Bradyrhizobium erythrophlei</name>
    <dbReference type="NCBI Taxonomy" id="1437360"/>
    <lineage>
        <taxon>Bacteria</taxon>
        <taxon>Pseudomonadati</taxon>
        <taxon>Pseudomonadota</taxon>
        <taxon>Alphaproteobacteria</taxon>
        <taxon>Hyphomicrobiales</taxon>
        <taxon>Nitrobacteraceae</taxon>
        <taxon>Bradyrhizobium</taxon>
    </lineage>
</organism>
<dbReference type="Proteomes" id="UP000190675">
    <property type="component" value="Chromosome I"/>
</dbReference>